<evidence type="ECO:0000256" key="3">
    <source>
        <dbReference type="ARBA" id="ARBA00021523"/>
    </source>
</evidence>
<evidence type="ECO:0000256" key="4">
    <source>
        <dbReference type="ARBA" id="ARBA00022640"/>
    </source>
</evidence>
<name>S8C0V7_9LAMI</name>
<comment type="caution">
    <text evidence="5">The sequence shown here is derived from an EMBL/GenBank/DDBJ whole genome shotgun (WGS) entry which is preliminary data.</text>
</comment>
<keyword evidence="4" id="KW-0934">Plastid</keyword>
<dbReference type="InterPro" id="IPR007570">
    <property type="entry name" value="Uncharacterised_Ycf23"/>
</dbReference>
<dbReference type="EMBL" id="AUSU01009554">
    <property type="protein sequence ID" value="EPS58086.1"/>
    <property type="molecule type" value="Genomic_DNA"/>
</dbReference>
<proteinExistence type="inferred from homology"/>
<evidence type="ECO:0000256" key="1">
    <source>
        <dbReference type="ARBA" id="ARBA00004474"/>
    </source>
</evidence>
<comment type="subcellular location">
    <subcellularLocation>
        <location evidence="1">Plastid</location>
    </subcellularLocation>
</comment>
<dbReference type="SUPFAM" id="SSF51717">
    <property type="entry name" value="Dihydropteroate synthetase-like"/>
    <property type="match status" value="1"/>
</dbReference>
<evidence type="ECO:0000313" key="5">
    <source>
        <dbReference type="EMBL" id="EPS58086.1"/>
    </source>
</evidence>
<dbReference type="AlphaFoldDB" id="S8C0V7"/>
<gene>
    <name evidence="5" type="ORF">M569_16731</name>
</gene>
<reference evidence="5 6" key="1">
    <citation type="journal article" date="2013" name="BMC Genomics">
        <title>The miniature genome of a carnivorous plant Genlisea aurea contains a low number of genes and short non-coding sequences.</title>
        <authorList>
            <person name="Leushkin E.V."/>
            <person name="Sutormin R.A."/>
            <person name="Nabieva E.R."/>
            <person name="Penin A.A."/>
            <person name="Kondrashov A.S."/>
            <person name="Logacheva M.D."/>
        </authorList>
    </citation>
    <scope>NUCLEOTIDE SEQUENCE [LARGE SCALE GENOMIC DNA]</scope>
</reference>
<dbReference type="InterPro" id="IPR011005">
    <property type="entry name" value="Dihydropteroate_synth-like_sf"/>
</dbReference>
<dbReference type="PANTHER" id="PTHR36895">
    <property type="match status" value="1"/>
</dbReference>
<evidence type="ECO:0000256" key="2">
    <source>
        <dbReference type="ARBA" id="ARBA00009664"/>
    </source>
</evidence>
<keyword evidence="6" id="KW-1185">Reference proteome</keyword>
<dbReference type="Pfam" id="PF04481">
    <property type="entry name" value="DUF561"/>
    <property type="match status" value="1"/>
</dbReference>
<dbReference type="GO" id="GO:0009536">
    <property type="term" value="C:plastid"/>
    <property type="evidence" value="ECO:0007669"/>
    <property type="project" value="UniProtKB-SubCell"/>
</dbReference>
<comment type="similarity">
    <text evidence="2">Belongs to the ycf23 family.</text>
</comment>
<accession>S8C0V7</accession>
<feature type="non-terminal residue" evidence="5">
    <location>
        <position position="1"/>
    </location>
</feature>
<organism evidence="5 6">
    <name type="scientific">Genlisea aurea</name>
    <dbReference type="NCBI Taxonomy" id="192259"/>
    <lineage>
        <taxon>Eukaryota</taxon>
        <taxon>Viridiplantae</taxon>
        <taxon>Streptophyta</taxon>
        <taxon>Embryophyta</taxon>
        <taxon>Tracheophyta</taxon>
        <taxon>Spermatophyta</taxon>
        <taxon>Magnoliopsida</taxon>
        <taxon>eudicotyledons</taxon>
        <taxon>Gunneridae</taxon>
        <taxon>Pentapetalae</taxon>
        <taxon>asterids</taxon>
        <taxon>lamiids</taxon>
        <taxon>Lamiales</taxon>
        <taxon>Lentibulariaceae</taxon>
        <taxon>Genlisea</taxon>
    </lineage>
</organism>
<dbReference type="PANTHER" id="PTHR36895:SF1">
    <property type="entry name" value="YCF23 PROTEIN"/>
    <property type="match status" value="1"/>
</dbReference>
<dbReference type="OrthoDB" id="5415at2759"/>
<protein>
    <recommendedName>
        <fullName evidence="3">Uncharacterized protein ycf23</fullName>
    </recommendedName>
</protein>
<dbReference type="Proteomes" id="UP000015453">
    <property type="component" value="Unassembled WGS sequence"/>
</dbReference>
<evidence type="ECO:0000313" key="6">
    <source>
        <dbReference type="Proteomes" id="UP000015453"/>
    </source>
</evidence>
<sequence length="101" mass="10621">VLEEFRRRKALKIISGLSNFDRDNVAAVVTAADKGGATCVDVACDPELVKMASALTALPICVSSVDPEAFPAAVEAGASMIEIGNYDSLYELGITFSPEQV</sequence>